<dbReference type="InterPro" id="IPR037171">
    <property type="entry name" value="NagB/RpiA_transferase-like"/>
</dbReference>
<evidence type="ECO:0000256" key="3">
    <source>
        <dbReference type="ARBA" id="ARBA00023125"/>
    </source>
</evidence>
<dbReference type="AlphaFoldDB" id="A0A2T2XEH4"/>
<dbReference type="GO" id="GO:0003677">
    <property type="term" value="F:DNA binding"/>
    <property type="evidence" value="ECO:0007669"/>
    <property type="project" value="UniProtKB-KW"/>
</dbReference>
<dbReference type="PANTHER" id="PTHR34294:SF1">
    <property type="entry name" value="TRANSCRIPTIONAL REGULATOR LSRR"/>
    <property type="match status" value="1"/>
</dbReference>
<evidence type="ECO:0000313" key="7">
    <source>
        <dbReference type="Proteomes" id="UP000242972"/>
    </source>
</evidence>
<evidence type="ECO:0000256" key="4">
    <source>
        <dbReference type="ARBA" id="ARBA00023163"/>
    </source>
</evidence>
<dbReference type="InterPro" id="IPR007324">
    <property type="entry name" value="Sugar-bd_dom_put"/>
</dbReference>
<dbReference type="SUPFAM" id="SSF100950">
    <property type="entry name" value="NagB/RpiA/CoA transferase-like"/>
    <property type="match status" value="1"/>
</dbReference>
<dbReference type="Gene3D" id="3.40.50.1360">
    <property type="match status" value="1"/>
</dbReference>
<dbReference type="Pfam" id="PF04198">
    <property type="entry name" value="Sugar-bind"/>
    <property type="match status" value="1"/>
</dbReference>
<reference evidence="6 7" key="1">
    <citation type="journal article" date="2014" name="BMC Genomics">
        <title>Comparison of environmental and isolate Sulfobacillus genomes reveals diverse carbon, sulfur, nitrogen, and hydrogen metabolisms.</title>
        <authorList>
            <person name="Justice N.B."/>
            <person name="Norman A."/>
            <person name="Brown C.T."/>
            <person name="Singh A."/>
            <person name="Thomas B.C."/>
            <person name="Banfield J.F."/>
        </authorList>
    </citation>
    <scope>NUCLEOTIDE SEQUENCE [LARGE SCALE GENOMIC DNA]</scope>
    <source>
        <strain evidence="6">AMDSBA4</strain>
    </source>
</reference>
<dbReference type="InterPro" id="IPR051054">
    <property type="entry name" value="SorC_transcr_regulators"/>
</dbReference>
<sequence>MRVAWEYFMNQTSQAVIAQQLGVSRPTISRLIQKARTMGIVRISIDSQFGVCIRLEDEFRRRLQLVTQIVPQGFANREIGSILGEAAASYINQHIRTVSRIAVGWGRTISHIAQSAYLNPQDRTGGEVVEMVGAFSSSGDKLATLRVAGNLAQAYGMTAYALNAPAIAPDAETCNLLKNHEQIREVLEKACTADLAVASLGTVDETSTLYTMGLVTSEDLYRLRMLGAVGEILGRFFNREGRPVNSQLDDRLVGITLEQLRRIPVVMIVAGGSEKVYALLGAIRGGLMNHLVTDENTARLILERYQNG</sequence>
<keyword evidence="3" id="KW-0238">DNA-binding</keyword>
<comment type="similarity">
    <text evidence="1">Belongs to the SorC transcriptional regulatory family.</text>
</comment>
<organism evidence="6 7">
    <name type="scientific">Sulfobacillus benefaciens</name>
    <dbReference type="NCBI Taxonomy" id="453960"/>
    <lineage>
        <taxon>Bacteria</taxon>
        <taxon>Bacillati</taxon>
        <taxon>Bacillota</taxon>
        <taxon>Clostridia</taxon>
        <taxon>Eubacteriales</taxon>
        <taxon>Clostridiales Family XVII. Incertae Sedis</taxon>
        <taxon>Sulfobacillus</taxon>
    </lineage>
</organism>
<evidence type="ECO:0000256" key="2">
    <source>
        <dbReference type="ARBA" id="ARBA00023015"/>
    </source>
</evidence>
<dbReference type="PANTHER" id="PTHR34294">
    <property type="entry name" value="TRANSCRIPTIONAL REGULATOR-RELATED"/>
    <property type="match status" value="1"/>
</dbReference>
<name>A0A2T2XEH4_9FIRM</name>
<comment type="caution">
    <text evidence="6">The sequence shown here is derived from an EMBL/GenBank/DDBJ whole genome shotgun (WGS) entry which is preliminary data.</text>
</comment>
<gene>
    <name evidence="6" type="ORF">C7B46_12455</name>
</gene>
<dbReference type="Proteomes" id="UP000242972">
    <property type="component" value="Unassembled WGS sequence"/>
</dbReference>
<protein>
    <recommendedName>
        <fullName evidence="5">Sugar-binding domain-containing protein</fullName>
    </recommendedName>
</protein>
<dbReference type="Gene3D" id="1.10.10.10">
    <property type="entry name" value="Winged helix-like DNA-binding domain superfamily/Winged helix DNA-binding domain"/>
    <property type="match status" value="1"/>
</dbReference>
<dbReference type="EMBL" id="PXYW01000030">
    <property type="protein sequence ID" value="PSR32890.1"/>
    <property type="molecule type" value="Genomic_DNA"/>
</dbReference>
<dbReference type="GO" id="GO:0030246">
    <property type="term" value="F:carbohydrate binding"/>
    <property type="evidence" value="ECO:0007669"/>
    <property type="project" value="InterPro"/>
</dbReference>
<keyword evidence="2" id="KW-0805">Transcription regulation</keyword>
<keyword evidence="4" id="KW-0804">Transcription</keyword>
<proteinExistence type="inferred from homology"/>
<dbReference type="InterPro" id="IPR036388">
    <property type="entry name" value="WH-like_DNA-bd_sf"/>
</dbReference>
<feature type="domain" description="Sugar-binding" evidence="5">
    <location>
        <begin position="49"/>
        <end position="303"/>
    </location>
</feature>
<evidence type="ECO:0000256" key="1">
    <source>
        <dbReference type="ARBA" id="ARBA00010466"/>
    </source>
</evidence>
<evidence type="ECO:0000259" key="5">
    <source>
        <dbReference type="Pfam" id="PF04198"/>
    </source>
</evidence>
<accession>A0A2T2XEH4</accession>
<evidence type="ECO:0000313" key="6">
    <source>
        <dbReference type="EMBL" id="PSR32890.1"/>
    </source>
</evidence>